<evidence type="ECO:0000313" key="4">
    <source>
        <dbReference type="Proteomes" id="UP000427769"/>
    </source>
</evidence>
<keyword evidence="2" id="KW-0449">Lipoprotein</keyword>
<dbReference type="GO" id="GO:0005886">
    <property type="term" value="C:plasma membrane"/>
    <property type="evidence" value="ECO:0007669"/>
    <property type="project" value="UniProtKB-SubCell"/>
</dbReference>
<dbReference type="Proteomes" id="UP000427769">
    <property type="component" value="Chromosome"/>
</dbReference>
<dbReference type="Gene3D" id="2.20.200.10">
    <property type="entry name" value="Outer membrane efflux proteins (OEP)"/>
    <property type="match status" value="1"/>
</dbReference>
<keyword evidence="2" id="KW-0472">Membrane</keyword>
<dbReference type="KEGG" id="dwd:DSCW_29480"/>
<keyword evidence="2" id="KW-0812">Transmembrane</keyword>
<keyword evidence="4" id="KW-1185">Reference proteome</keyword>
<proteinExistence type="inferred from homology"/>
<evidence type="ECO:0000313" key="3">
    <source>
        <dbReference type="EMBL" id="BBO75531.1"/>
    </source>
</evidence>
<dbReference type="Gene3D" id="1.20.1600.10">
    <property type="entry name" value="Outer membrane efflux proteins (OEP)"/>
    <property type="match status" value="1"/>
</dbReference>
<dbReference type="RefSeq" id="WP_170302299.1">
    <property type="nucleotide sequence ID" value="NZ_AP021875.1"/>
</dbReference>
<keyword evidence="2" id="KW-0564">Palmitate</keyword>
<dbReference type="AlphaFoldDB" id="A0A5K7Z746"/>
<organism evidence="3 4">
    <name type="scientific">Desulfosarcina widdelii</name>
    <dbReference type="NCBI Taxonomy" id="947919"/>
    <lineage>
        <taxon>Bacteria</taxon>
        <taxon>Pseudomonadati</taxon>
        <taxon>Thermodesulfobacteriota</taxon>
        <taxon>Desulfobacteria</taxon>
        <taxon>Desulfobacterales</taxon>
        <taxon>Desulfosarcinaceae</taxon>
        <taxon>Desulfosarcina</taxon>
    </lineage>
</organism>
<evidence type="ECO:0000256" key="2">
    <source>
        <dbReference type="RuleBase" id="RU362097"/>
    </source>
</evidence>
<dbReference type="PANTHER" id="PTHR30203">
    <property type="entry name" value="OUTER MEMBRANE CATION EFFLUX PROTEIN"/>
    <property type="match status" value="1"/>
</dbReference>
<dbReference type="NCBIfam" id="TIGR01845">
    <property type="entry name" value="outer_NodT"/>
    <property type="match status" value="1"/>
</dbReference>
<gene>
    <name evidence="3" type="ORF">DSCW_29480</name>
</gene>
<dbReference type="InterPro" id="IPR010131">
    <property type="entry name" value="MdtP/NodT-like"/>
</dbReference>
<dbReference type="SUPFAM" id="SSF56954">
    <property type="entry name" value="Outer membrane efflux proteins (OEP)"/>
    <property type="match status" value="1"/>
</dbReference>
<evidence type="ECO:0000256" key="1">
    <source>
        <dbReference type="ARBA" id="ARBA00007613"/>
    </source>
</evidence>
<reference evidence="3 4" key="1">
    <citation type="submission" date="2019-11" db="EMBL/GenBank/DDBJ databases">
        <title>Comparative genomics of hydrocarbon-degrading Desulfosarcina strains.</title>
        <authorList>
            <person name="Watanabe M."/>
            <person name="Kojima H."/>
            <person name="Fukui M."/>
        </authorList>
    </citation>
    <scope>NUCLEOTIDE SEQUENCE [LARGE SCALE GENOMIC DNA]</scope>
    <source>
        <strain evidence="3 4">PP31</strain>
    </source>
</reference>
<name>A0A5K7Z746_9BACT</name>
<sequence>MVAWIFAASLLLYGCQAHTINPSPEPLQTGGDVYSIPLPSSKPVDQNWWASFEDAKLDELIDEALNRNFDIMRGLARIDQADALTRQARAARLPQVDLEASVLRDWADGETRNRLDRIGGALAWEVDVFNRLGSAELARQSERAARVEDLEAIRLSLSAEVTTAYFDAVGQRAQLLLLEQQIEVDRELLELTELRFEAGLTASVDVLQQSSVLAETESLVPPTEALLRVAENRLDVLIGQAPDAVDRIDDSDRFVPIKDLPFIGVPSDLLLNRPDLRALRNELIAADAEIGQAIADRLPRITLDGSLFYGDGSDFTGPAGILLGSIVQPLLDWGARKAEVERSRALYVERLAVFSQAYLQAIEDVENALFQERKQREFLDRLERRRRFLKRTVEETRDRYTNGLTDFLPVLDALKEMQRIERIIVRQQRALLGFRIQLHRALGGQVNATGNGDPIS</sequence>
<dbReference type="GO" id="GO:0015562">
    <property type="term" value="F:efflux transmembrane transporter activity"/>
    <property type="evidence" value="ECO:0007669"/>
    <property type="project" value="InterPro"/>
</dbReference>
<comment type="similarity">
    <text evidence="1 2">Belongs to the outer membrane factor (OMF) (TC 1.B.17) family.</text>
</comment>
<dbReference type="EMBL" id="AP021875">
    <property type="protein sequence ID" value="BBO75531.1"/>
    <property type="molecule type" value="Genomic_DNA"/>
</dbReference>
<protein>
    <submittedName>
        <fullName evidence="3">Transporter</fullName>
    </submittedName>
</protein>
<dbReference type="InterPro" id="IPR003423">
    <property type="entry name" value="OMP_efflux"/>
</dbReference>
<comment type="subcellular location">
    <subcellularLocation>
        <location evidence="2">Cell membrane</location>
        <topology evidence="2">Lipid-anchor</topology>
    </subcellularLocation>
</comment>
<accession>A0A5K7Z746</accession>
<dbReference type="Pfam" id="PF02321">
    <property type="entry name" value="OEP"/>
    <property type="match status" value="2"/>
</dbReference>
<keyword evidence="2" id="KW-1134">Transmembrane beta strand</keyword>